<sequence length="316" mass="33544">MLRRILVSLGQFAITVLVATMIVFLLLRVMPGDPAVVALGINATPDALDAWRHEHGTDRPLWLQYLEWMGGLVTGDFGTSYVTSQELTPLIADRVQVTLILVGCAMLLALVIAVPIGTLAAVRHRDAAGAVLSGASQIGVAIPNFLVGVLLIAFFSVRLGWFPSGGWVAPAEDVGAFLQRLVLPVIALGSVQAAIITRYVRSAVLEIMREDFLRTGRAKGLTFGGALVRHGLRNAGVPVITIVGVQLAALLIGAVVIERVFAIPGLGSLLVDSVANRDLLAVQAVVVVLVLLVVLLNLIVDVVYALVDPRLRREAA</sequence>
<dbReference type="Pfam" id="PF19300">
    <property type="entry name" value="BPD_transp_1_N"/>
    <property type="match status" value="1"/>
</dbReference>
<name>A0A975FL61_9MICO</name>
<reference evidence="9" key="1">
    <citation type="submission" date="2021-03" db="EMBL/GenBank/DDBJ databases">
        <title>Agromyces archimandritus sp. nov., isolated from the cockroach Archimandrita tessellata.</title>
        <authorList>
            <person name="Guzman J."/>
            <person name="Ortuzar M."/>
            <person name="Poehlein A."/>
            <person name="Daniel R."/>
            <person name="Trujillo M."/>
            <person name="Vilcinskas A."/>
        </authorList>
    </citation>
    <scope>NUCLEOTIDE SEQUENCE</scope>
    <source>
        <strain evidence="9">G127AT</strain>
    </source>
</reference>
<keyword evidence="10" id="KW-1185">Reference proteome</keyword>
<evidence type="ECO:0000256" key="4">
    <source>
        <dbReference type="ARBA" id="ARBA00022692"/>
    </source>
</evidence>
<gene>
    <name evidence="9" type="ORF">G127AT_08805</name>
</gene>
<organism evidence="9 10">
    <name type="scientific">Agromyces archimandritae</name>
    <dbReference type="NCBI Taxonomy" id="2781962"/>
    <lineage>
        <taxon>Bacteria</taxon>
        <taxon>Bacillati</taxon>
        <taxon>Actinomycetota</taxon>
        <taxon>Actinomycetes</taxon>
        <taxon>Micrococcales</taxon>
        <taxon>Microbacteriaceae</taxon>
        <taxon>Agromyces</taxon>
    </lineage>
</organism>
<evidence type="ECO:0000313" key="10">
    <source>
        <dbReference type="Proteomes" id="UP000671914"/>
    </source>
</evidence>
<evidence type="ECO:0000313" key="9">
    <source>
        <dbReference type="EMBL" id="QTX03463.1"/>
    </source>
</evidence>
<dbReference type="PANTHER" id="PTHR43163:SF6">
    <property type="entry name" value="DIPEPTIDE TRANSPORT SYSTEM PERMEASE PROTEIN DPPB-RELATED"/>
    <property type="match status" value="1"/>
</dbReference>
<evidence type="ECO:0000256" key="1">
    <source>
        <dbReference type="ARBA" id="ARBA00004651"/>
    </source>
</evidence>
<evidence type="ECO:0000256" key="7">
    <source>
        <dbReference type="RuleBase" id="RU363032"/>
    </source>
</evidence>
<feature type="transmembrane region" description="Helical" evidence="7">
    <location>
        <begin position="181"/>
        <end position="200"/>
    </location>
</feature>
<keyword evidence="3" id="KW-1003">Cell membrane</keyword>
<dbReference type="RefSeq" id="WP_210896072.1">
    <property type="nucleotide sequence ID" value="NZ_CP071696.1"/>
</dbReference>
<keyword evidence="5 7" id="KW-1133">Transmembrane helix</keyword>
<evidence type="ECO:0000256" key="3">
    <source>
        <dbReference type="ARBA" id="ARBA00022475"/>
    </source>
</evidence>
<dbReference type="SUPFAM" id="SSF161098">
    <property type="entry name" value="MetI-like"/>
    <property type="match status" value="1"/>
</dbReference>
<dbReference type="InterPro" id="IPR045621">
    <property type="entry name" value="BPD_transp_1_N"/>
</dbReference>
<evidence type="ECO:0000256" key="5">
    <source>
        <dbReference type="ARBA" id="ARBA00022989"/>
    </source>
</evidence>
<evidence type="ECO:0000259" key="8">
    <source>
        <dbReference type="PROSITE" id="PS50928"/>
    </source>
</evidence>
<proteinExistence type="inferred from homology"/>
<dbReference type="GO" id="GO:0071916">
    <property type="term" value="F:dipeptide transmembrane transporter activity"/>
    <property type="evidence" value="ECO:0007669"/>
    <property type="project" value="TreeGrafter"/>
</dbReference>
<dbReference type="Pfam" id="PF00528">
    <property type="entry name" value="BPD_transp_1"/>
    <property type="match status" value="1"/>
</dbReference>
<protein>
    <submittedName>
        <fullName evidence="9">ABC transporter permease</fullName>
    </submittedName>
</protein>
<feature type="transmembrane region" description="Helical" evidence="7">
    <location>
        <begin position="142"/>
        <end position="161"/>
    </location>
</feature>
<keyword evidence="6 7" id="KW-0472">Membrane</keyword>
<evidence type="ECO:0000256" key="6">
    <source>
        <dbReference type="ARBA" id="ARBA00023136"/>
    </source>
</evidence>
<dbReference type="PANTHER" id="PTHR43163">
    <property type="entry name" value="DIPEPTIDE TRANSPORT SYSTEM PERMEASE PROTEIN DPPB-RELATED"/>
    <property type="match status" value="1"/>
</dbReference>
<comment type="subcellular location">
    <subcellularLocation>
        <location evidence="1 7">Cell membrane</location>
        <topology evidence="1 7">Multi-pass membrane protein</topology>
    </subcellularLocation>
</comment>
<dbReference type="Proteomes" id="UP000671914">
    <property type="component" value="Chromosome"/>
</dbReference>
<feature type="transmembrane region" description="Helical" evidence="7">
    <location>
        <begin position="12"/>
        <end position="30"/>
    </location>
</feature>
<feature type="domain" description="ABC transmembrane type-1" evidence="8">
    <location>
        <begin position="95"/>
        <end position="300"/>
    </location>
</feature>
<feature type="transmembrane region" description="Helical" evidence="7">
    <location>
        <begin position="239"/>
        <end position="261"/>
    </location>
</feature>
<dbReference type="InterPro" id="IPR000515">
    <property type="entry name" value="MetI-like"/>
</dbReference>
<accession>A0A975FL61</accession>
<evidence type="ECO:0000256" key="2">
    <source>
        <dbReference type="ARBA" id="ARBA00022448"/>
    </source>
</evidence>
<dbReference type="CDD" id="cd06261">
    <property type="entry name" value="TM_PBP2"/>
    <property type="match status" value="1"/>
</dbReference>
<dbReference type="GO" id="GO:0005886">
    <property type="term" value="C:plasma membrane"/>
    <property type="evidence" value="ECO:0007669"/>
    <property type="project" value="UniProtKB-SubCell"/>
</dbReference>
<comment type="similarity">
    <text evidence="7">Belongs to the binding-protein-dependent transport system permease family.</text>
</comment>
<keyword evidence="2 7" id="KW-0813">Transport</keyword>
<dbReference type="EMBL" id="CP071696">
    <property type="protein sequence ID" value="QTX03463.1"/>
    <property type="molecule type" value="Genomic_DNA"/>
</dbReference>
<dbReference type="AlphaFoldDB" id="A0A975FL61"/>
<feature type="transmembrane region" description="Helical" evidence="7">
    <location>
        <begin position="281"/>
        <end position="307"/>
    </location>
</feature>
<dbReference type="KEGG" id="aarc:G127AT_08805"/>
<dbReference type="PROSITE" id="PS50928">
    <property type="entry name" value="ABC_TM1"/>
    <property type="match status" value="1"/>
</dbReference>
<keyword evidence="4 7" id="KW-0812">Transmembrane</keyword>
<dbReference type="Gene3D" id="1.10.3720.10">
    <property type="entry name" value="MetI-like"/>
    <property type="match status" value="1"/>
</dbReference>
<dbReference type="InterPro" id="IPR035906">
    <property type="entry name" value="MetI-like_sf"/>
</dbReference>
<feature type="transmembrane region" description="Helical" evidence="7">
    <location>
        <begin position="97"/>
        <end position="122"/>
    </location>
</feature>